<proteinExistence type="predicted"/>
<dbReference type="Pfam" id="PF12802">
    <property type="entry name" value="MarR_2"/>
    <property type="match status" value="1"/>
</dbReference>
<dbReference type="EMBL" id="CP033972">
    <property type="protein sequence ID" value="AZG48667.1"/>
    <property type="molecule type" value="Genomic_DNA"/>
</dbReference>
<dbReference type="PROSITE" id="PS50995">
    <property type="entry name" value="HTH_MARR_2"/>
    <property type="match status" value="1"/>
</dbReference>
<evidence type="ECO:0000313" key="6">
    <source>
        <dbReference type="Proteomes" id="UP000271469"/>
    </source>
</evidence>
<dbReference type="PANTHER" id="PTHR33164:SF64">
    <property type="entry name" value="TRANSCRIPTIONAL REGULATOR SLYA"/>
    <property type="match status" value="1"/>
</dbReference>
<dbReference type="InterPro" id="IPR000835">
    <property type="entry name" value="HTH_MarR-typ"/>
</dbReference>
<dbReference type="InterPro" id="IPR036390">
    <property type="entry name" value="WH_DNA-bd_sf"/>
</dbReference>
<dbReference type="GO" id="GO:0006950">
    <property type="term" value="P:response to stress"/>
    <property type="evidence" value="ECO:0007669"/>
    <property type="project" value="TreeGrafter"/>
</dbReference>
<name>A0A3G8JUC1_9ACTN</name>
<protein>
    <submittedName>
        <fullName evidence="5">Putative HTH-type transcriptional regulator YusO</fullName>
    </submittedName>
</protein>
<keyword evidence="1" id="KW-0805">Transcription regulation</keyword>
<reference evidence="5 6" key="1">
    <citation type="submission" date="2018-11" db="EMBL/GenBank/DDBJ databases">
        <title>Gordonia insulae sp. nov., isolated from an island soil.</title>
        <authorList>
            <person name="Kim Y.S."/>
            <person name="Kim S.B."/>
        </authorList>
    </citation>
    <scope>NUCLEOTIDE SEQUENCE [LARGE SCALE GENOMIC DNA]</scope>
    <source>
        <strain evidence="5 6">MMS17-SY073</strain>
    </source>
</reference>
<dbReference type="Proteomes" id="UP000271469">
    <property type="component" value="Chromosome"/>
</dbReference>
<dbReference type="GO" id="GO:0003700">
    <property type="term" value="F:DNA-binding transcription factor activity"/>
    <property type="evidence" value="ECO:0007669"/>
    <property type="project" value="InterPro"/>
</dbReference>
<dbReference type="SUPFAM" id="SSF46785">
    <property type="entry name" value="Winged helix' DNA-binding domain"/>
    <property type="match status" value="1"/>
</dbReference>
<keyword evidence="3" id="KW-0804">Transcription</keyword>
<evidence type="ECO:0000259" key="4">
    <source>
        <dbReference type="PROSITE" id="PS50995"/>
    </source>
</evidence>
<dbReference type="PANTHER" id="PTHR33164">
    <property type="entry name" value="TRANSCRIPTIONAL REGULATOR, MARR FAMILY"/>
    <property type="match status" value="1"/>
</dbReference>
<dbReference type="SMART" id="SM00347">
    <property type="entry name" value="HTH_MARR"/>
    <property type="match status" value="1"/>
</dbReference>
<evidence type="ECO:0000256" key="3">
    <source>
        <dbReference type="ARBA" id="ARBA00023163"/>
    </source>
</evidence>
<evidence type="ECO:0000256" key="1">
    <source>
        <dbReference type="ARBA" id="ARBA00023015"/>
    </source>
</evidence>
<sequence length="144" mass="15819">MRTESESTIETFGLRPRHVIALTLLRDFGERSQSDLAEALRIDPTNLVGLLNDLEVGSLVERRRSTRDRRRHTVAITPTGDARLAEIDDVLAAVEQRVLSALSESEQSTLYSLLRRATADGVDCSGAVEHSTATCLADDPDSEQ</sequence>
<evidence type="ECO:0000313" key="5">
    <source>
        <dbReference type="EMBL" id="AZG48667.1"/>
    </source>
</evidence>
<evidence type="ECO:0000256" key="2">
    <source>
        <dbReference type="ARBA" id="ARBA00023125"/>
    </source>
</evidence>
<gene>
    <name evidence="5" type="primary">yusO</name>
    <name evidence="5" type="ORF">D7316_05287</name>
</gene>
<dbReference type="OrthoDB" id="4463574at2"/>
<dbReference type="AlphaFoldDB" id="A0A3G8JUC1"/>
<dbReference type="InterPro" id="IPR039422">
    <property type="entry name" value="MarR/SlyA-like"/>
</dbReference>
<dbReference type="Gene3D" id="1.10.10.10">
    <property type="entry name" value="Winged helix-like DNA-binding domain superfamily/Winged helix DNA-binding domain"/>
    <property type="match status" value="1"/>
</dbReference>
<feature type="domain" description="HTH marR-type" evidence="4">
    <location>
        <begin position="1"/>
        <end position="119"/>
    </location>
</feature>
<organism evidence="5 6">
    <name type="scientific">Gordonia insulae</name>
    <dbReference type="NCBI Taxonomy" id="2420509"/>
    <lineage>
        <taxon>Bacteria</taxon>
        <taxon>Bacillati</taxon>
        <taxon>Actinomycetota</taxon>
        <taxon>Actinomycetes</taxon>
        <taxon>Mycobacteriales</taxon>
        <taxon>Gordoniaceae</taxon>
        <taxon>Gordonia</taxon>
    </lineage>
</organism>
<dbReference type="GO" id="GO:0003677">
    <property type="term" value="F:DNA binding"/>
    <property type="evidence" value="ECO:0007669"/>
    <property type="project" value="UniProtKB-KW"/>
</dbReference>
<dbReference type="InterPro" id="IPR023187">
    <property type="entry name" value="Tscrpt_reg_MarR-type_CS"/>
</dbReference>
<keyword evidence="6" id="KW-1185">Reference proteome</keyword>
<keyword evidence="2" id="KW-0238">DNA-binding</keyword>
<dbReference type="InterPro" id="IPR036388">
    <property type="entry name" value="WH-like_DNA-bd_sf"/>
</dbReference>
<dbReference type="KEGG" id="gom:D7316_05287"/>
<dbReference type="PROSITE" id="PS01117">
    <property type="entry name" value="HTH_MARR_1"/>
    <property type="match status" value="1"/>
</dbReference>
<dbReference type="PRINTS" id="PR00598">
    <property type="entry name" value="HTHMARR"/>
</dbReference>
<accession>A0A3G8JUC1</accession>